<protein>
    <recommendedName>
        <fullName evidence="1">Fungal-type protein kinase domain-containing protein</fullName>
    </recommendedName>
</protein>
<dbReference type="OrthoDB" id="5584477at2759"/>
<dbReference type="InParanoid" id="A0A5J5ENM4"/>
<keyword evidence="3" id="KW-1185">Reference proteome</keyword>
<dbReference type="Proteomes" id="UP000326924">
    <property type="component" value="Unassembled WGS sequence"/>
</dbReference>
<sequence length="245" mass="26896">MRRTTSSRADRTWICCCTTSCSARPSSASPEMWSSFPQTEASTAMTVPAFQTLTENTPVRSTAKTFDRVASGDGVLGDGDCRRRTDLVVVGARKRTRRAQCCPGGMSAFSENSTFTLCGRDFRAGACGLTLVNIHAEPVRFLQVLTAFITMDATAVGFDPSIFIRDDNGFDPTSHRCTDPARAADVNPYICVLVAFDHCTDGSSIPQGLGWISRSADEGNMQWWLFNEIERFLRPQRTGPVSKIR</sequence>
<gene>
    <name evidence="2" type="ORF">FN846DRAFT_276400</name>
</gene>
<dbReference type="AlphaFoldDB" id="A0A5J5ENM4"/>
<proteinExistence type="predicted"/>
<comment type="caution">
    <text evidence="2">The sequence shown here is derived from an EMBL/GenBank/DDBJ whole genome shotgun (WGS) entry which is preliminary data.</text>
</comment>
<dbReference type="EMBL" id="VXIS01000215">
    <property type="protein sequence ID" value="KAA8896338.1"/>
    <property type="molecule type" value="Genomic_DNA"/>
</dbReference>
<evidence type="ECO:0000259" key="1">
    <source>
        <dbReference type="Pfam" id="PF17667"/>
    </source>
</evidence>
<dbReference type="InterPro" id="IPR040976">
    <property type="entry name" value="Pkinase_fungal"/>
</dbReference>
<feature type="domain" description="Fungal-type protein kinase" evidence="1">
    <location>
        <begin position="123"/>
        <end position="168"/>
    </location>
</feature>
<reference evidence="2 3" key="1">
    <citation type="submission" date="2019-09" db="EMBL/GenBank/DDBJ databases">
        <title>Draft genome of the ectomycorrhizal ascomycete Sphaerosporella brunnea.</title>
        <authorList>
            <consortium name="DOE Joint Genome Institute"/>
            <person name="Benucci G.M."/>
            <person name="Marozzi G."/>
            <person name="Antonielli L."/>
            <person name="Sanchez S."/>
            <person name="Marco P."/>
            <person name="Wang X."/>
            <person name="Falini L.B."/>
            <person name="Barry K."/>
            <person name="Haridas S."/>
            <person name="Lipzen A."/>
            <person name="Labutti K."/>
            <person name="Grigoriev I.V."/>
            <person name="Murat C."/>
            <person name="Martin F."/>
            <person name="Albertini E."/>
            <person name="Donnini D."/>
            <person name="Bonito G."/>
        </authorList>
    </citation>
    <scope>NUCLEOTIDE SEQUENCE [LARGE SCALE GENOMIC DNA]</scope>
    <source>
        <strain evidence="2 3">Sb_GMNB300</strain>
    </source>
</reference>
<dbReference type="Pfam" id="PF17667">
    <property type="entry name" value="Pkinase_fungal"/>
    <property type="match status" value="1"/>
</dbReference>
<name>A0A5J5ENM4_9PEZI</name>
<evidence type="ECO:0000313" key="2">
    <source>
        <dbReference type="EMBL" id="KAA8896338.1"/>
    </source>
</evidence>
<organism evidence="2 3">
    <name type="scientific">Sphaerosporella brunnea</name>
    <dbReference type="NCBI Taxonomy" id="1250544"/>
    <lineage>
        <taxon>Eukaryota</taxon>
        <taxon>Fungi</taxon>
        <taxon>Dikarya</taxon>
        <taxon>Ascomycota</taxon>
        <taxon>Pezizomycotina</taxon>
        <taxon>Pezizomycetes</taxon>
        <taxon>Pezizales</taxon>
        <taxon>Pyronemataceae</taxon>
        <taxon>Sphaerosporella</taxon>
    </lineage>
</organism>
<evidence type="ECO:0000313" key="3">
    <source>
        <dbReference type="Proteomes" id="UP000326924"/>
    </source>
</evidence>
<accession>A0A5J5ENM4</accession>